<reference evidence="2 3" key="1">
    <citation type="submission" date="2015-09" db="EMBL/GenBank/DDBJ databases">
        <authorList>
            <consortium name="Pathogen Informatics"/>
        </authorList>
    </citation>
    <scope>NUCLEOTIDE SEQUENCE [LARGE SCALE GENOMIC DNA]</scope>
    <source>
        <strain evidence="2 3">2789STDY5608823</strain>
    </source>
</reference>
<dbReference type="UniPathway" id="UPA00079"/>
<dbReference type="Proteomes" id="UP000095468">
    <property type="component" value="Unassembled WGS sequence"/>
</dbReference>
<evidence type="ECO:0000313" key="2">
    <source>
        <dbReference type="EMBL" id="CUN75230.1"/>
    </source>
</evidence>
<keyword evidence="1" id="KW-0732">Signal</keyword>
<dbReference type="PIRSF" id="PIRSF027386">
    <property type="entry name" value="UCP027386_ABC_sbc_TM0202"/>
    <property type="match status" value="1"/>
</dbReference>
<dbReference type="InterPro" id="IPR027024">
    <property type="entry name" value="UCP027386_ABC_sbc_TM0202"/>
</dbReference>
<dbReference type="GO" id="GO:0009234">
    <property type="term" value="P:menaquinone biosynthetic process"/>
    <property type="evidence" value="ECO:0007669"/>
    <property type="project" value="UniProtKB-UniPathway"/>
</dbReference>
<organism evidence="2 3">
    <name type="scientific">Collinsella aerofaciens</name>
    <dbReference type="NCBI Taxonomy" id="74426"/>
    <lineage>
        <taxon>Bacteria</taxon>
        <taxon>Bacillati</taxon>
        <taxon>Actinomycetota</taxon>
        <taxon>Coriobacteriia</taxon>
        <taxon>Coriobacteriales</taxon>
        <taxon>Coriobacteriaceae</taxon>
        <taxon>Collinsella</taxon>
    </lineage>
</organism>
<evidence type="ECO:0000313" key="3">
    <source>
        <dbReference type="Proteomes" id="UP000095468"/>
    </source>
</evidence>
<dbReference type="EMBL" id="CYYP01000004">
    <property type="protein sequence ID" value="CUN75230.1"/>
    <property type="molecule type" value="Genomic_DNA"/>
</dbReference>
<dbReference type="Gene3D" id="3.40.190.10">
    <property type="entry name" value="Periplasmic binding protein-like II"/>
    <property type="match status" value="2"/>
</dbReference>
<dbReference type="SUPFAM" id="SSF53850">
    <property type="entry name" value="Periplasmic binding protein-like II"/>
    <property type="match status" value="1"/>
</dbReference>
<dbReference type="PANTHER" id="PTHR30024:SF46">
    <property type="entry name" value="ABC TRANSPORTER, SUBSTRATE-BINDING LIPOPROTEIN"/>
    <property type="match status" value="1"/>
</dbReference>
<feature type="chain" id="PRO_5039026386" evidence="1">
    <location>
        <begin position="28"/>
        <end position="351"/>
    </location>
</feature>
<sequence length="351" mass="35594">MRAFNVEMSRRGFASALAAGALSLALAGCGGGAAGAGSAAGSAATDGAGAAAEPVEVHVASLKGPTSIGLVQFMDRAADGETDNEFDFAINAAADEIVPKVIQGDIDIALVPANVASVLYNKTEGAVQVIDINTLGVLDVVTGDASVASFGDLAGHTVYMTGKGTTPEYVMNYLLERAGLTGQVTLEFKSEPTEVLSALLADPSAVGVLPEPFKTAAIAKSEGKLSAPVSLTDAWDELAGDTGSRLLTGVTVVRRAFAEEHPEAVAEFLSCHAASVKAVNAAPADWVQAVVDAGIVDNATIAEKAIPGCMLVCQTGKDMKAALGGYLQVLADADASAVGGKLPADDFYYME</sequence>
<dbReference type="RefSeq" id="WP_055285715.1">
    <property type="nucleotide sequence ID" value="NZ_CYYP01000004.1"/>
</dbReference>
<gene>
    <name evidence="2" type="ORF">ERS852381_00623</name>
</gene>
<name>A0A173ZHX3_9ACTN</name>
<evidence type="ECO:0000256" key="1">
    <source>
        <dbReference type="SAM" id="SignalP"/>
    </source>
</evidence>
<dbReference type="AlphaFoldDB" id="A0A173ZHX3"/>
<protein>
    <submittedName>
        <fullName evidence="2">ABC-type taurine transport system, periplasmic component</fullName>
    </submittedName>
</protein>
<feature type="signal peptide" evidence="1">
    <location>
        <begin position="1"/>
        <end position="27"/>
    </location>
</feature>
<dbReference type="PROSITE" id="PS51318">
    <property type="entry name" value="TAT"/>
    <property type="match status" value="1"/>
</dbReference>
<proteinExistence type="predicted"/>
<dbReference type="InterPro" id="IPR006311">
    <property type="entry name" value="TAT_signal"/>
</dbReference>
<accession>A0A173ZHX3</accession>
<dbReference type="PANTHER" id="PTHR30024">
    <property type="entry name" value="ALIPHATIC SULFONATES-BINDING PROTEIN-RELATED"/>
    <property type="match status" value="1"/>
</dbReference>
<dbReference type="PROSITE" id="PS51257">
    <property type="entry name" value="PROKAR_LIPOPROTEIN"/>
    <property type="match status" value="1"/>
</dbReference>